<dbReference type="PANTHER" id="PTHR32347:SF14">
    <property type="entry name" value="EFFLUX SYSTEM COMPONENT YKNX-RELATED"/>
    <property type="match status" value="1"/>
</dbReference>
<keyword evidence="3 4" id="KW-0175">Coiled coil</keyword>
<dbReference type="InterPro" id="IPR006143">
    <property type="entry name" value="RND_pump_MFP"/>
</dbReference>
<keyword evidence="5" id="KW-0472">Membrane</keyword>
<dbReference type="GO" id="GO:0016020">
    <property type="term" value="C:membrane"/>
    <property type="evidence" value="ECO:0007669"/>
    <property type="project" value="InterPro"/>
</dbReference>
<evidence type="ECO:0000259" key="6">
    <source>
        <dbReference type="Pfam" id="PF25967"/>
    </source>
</evidence>
<evidence type="ECO:0000259" key="7">
    <source>
        <dbReference type="Pfam" id="PF25990"/>
    </source>
</evidence>
<dbReference type="Gene3D" id="2.40.50.100">
    <property type="match status" value="1"/>
</dbReference>
<dbReference type="Gene3D" id="2.40.420.20">
    <property type="match status" value="1"/>
</dbReference>
<dbReference type="SUPFAM" id="SSF111369">
    <property type="entry name" value="HlyD-like secretion proteins"/>
    <property type="match status" value="1"/>
</dbReference>
<dbReference type="InterPro" id="IPR058627">
    <property type="entry name" value="MdtA-like_C"/>
</dbReference>
<dbReference type="GO" id="GO:0022857">
    <property type="term" value="F:transmembrane transporter activity"/>
    <property type="evidence" value="ECO:0007669"/>
    <property type="project" value="InterPro"/>
</dbReference>
<comment type="similarity">
    <text evidence="2">Belongs to the membrane fusion protein (MFP) (TC 8.A.1) family.</text>
</comment>
<evidence type="ECO:0000256" key="3">
    <source>
        <dbReference type="ARBA" id="ARBA00023054"/>
    </source>
</evidence>
<evidence type="ECO:0000256" key="4">
    <source>
        <dbReference type="SAM" id="Coils"/>
    </source>
</evidence>
<sequence length="360" mass="40413">MKKKIKWIIIAIILAGISYLLYSMSKPAQVADPGMEPQAITFQATKETLVHTIRVKGKSLYEQETPVYAPFSSKVTEWKIEDGQQVKKDDVLFRLDQTDLQNQITREEAELRKAELETQLQSFVAEFDTETAGAELTDENRKKLLANRESARLSKELEDVRISIQRQELQQKKLKLQDSEFRAPAAGIFLFDSEAKKPQALSDNQYIGKIVDLNKLQFTALVGEQDVFRIKPDMNVKVTMSAMKDVPLTGTVKHVSKFAKTGTDQDSLNKAAQFEVTISLEPSEYLIAGLSLTGDIETSRKENVLALPSIAVMRDQTSAYVMLDKGSGQYERRDIKTGLETTDKTEVLEGLKEGDTVALQ</sequence>
<keyword evidence="5" id="KW-0812">Transmembrane</keyword>
<feature type="domain" description="Multidrug resistance protein MdtA-like C-terminal permuted SH3" evidence="6">
    <location>
        <begin position="303"/>
        <end position="357"/>
    </location>
</feature>
<evidence type="ECO:0000313" key="9">
    <source>
        <dbReference type="Proteomes" id="UP000447876"/>
    </source>
</evidence>
<dbReference type="PANTHER" id="PTHR32347">
    <property type="entry name" value="EFFLUX SYSTEM COMPONENT YKNX-RELATED"/>
    <property type="match status" value="1"/>
</dbReference>
<dbReference type="EMBL" id="WNZW01000014">
    <property type="protein sequence ID" value="MUG47633.1"/>
    <property type="molecule type" value="Genomic_DNA"/>
</dbReference>
<name>A0A7X2Z618_9BACL</name>
<feature type="coiled-coil region" evidence="4">
    <location>
        <begin position="97"/>
        <end position="126"/>
    </location>
</feature>
<dbReference type="Pfam" id="PF25990">
    <property type="entry name" value="Beta-barrel_YknX"/>
    <property type="match status" value="1"/>
</dbReference>
<evidence type="ECO:0000256" key="2">
    <source>
        <dbReference type="ARBA" id="ARBA00009477"/>
    </source>
</evidence>
<comment type="subcellular location">
    <subcellularLocation>
        <location evidence="1">Cell envelope</location>
    </subcellularLocation>
</comment>
<proteinExistence type="inferred from homology"/>
<dbReference type="Proteomes" id="UP000447876">
    <property type="component" value="Unassembled WGS sequence"/>
</dbReference>
<reference evidence="8 9" key="1">
    <citation type="submission" date="2019-11" db="EMBL/GenBank/DDBJ databases">
        <title>Draft genome sequences of five Paenibacillus species of dairy origin.</title>
        <authorList>
            <person name="Olajide A.M."/>
            <person name="Chen S."/>
            <person name="Lapointe G."/>
        </authorList>
    </citation>
    <scope>NUCLEOTIDE SEQUENCE [LARGE SCALE GENOMIC DNA]</scope>
    <source>
        <strain evidence="8 9">12CR55</strain>
    </source>
</reference>
<evidence type="ECO:0000256" key="1">
    <source>
        <dbReference type="ARBA" id="ARBA00004196"/>
    </source>
</evidence>
<feature type="transmembrane region" description="Helical" evidence="5">
    <location>
        <begin position="7"/>
        <end position="25"/>
    </location>
</feature>
<dbReference type="InterPro" id="IPR050465">
    <property type="entry name" value="UPF0194_transport"/>
</dbReference>
<feature type="domain" description="YknX-like beta-barrel" evidence="7">
    <location>
        <begin position="217"/>
        <end position="291"/>
    </location>
</feature>
<gene>
    <name evidence="8" type="ORF">GNP95_22015</name>
</gene>
<dbReference type="RefSeq" id="WP_330163567.1">
    <property type="nucleotide sequence ID" value="NZ_WNZW01000014.1"/>
</dbReference>
<protein>
    <submittedName>
        <fullName evidence="8">Efflux RND transporter periplasmic adaptor subunit</fullName>
    </submittedName>
</protein>
<dbReference type="NCBIfam" id="TIGR01730">
    <property type="entry name" value="RND_mfp"/>
    <property type="match status" value="1"/>
</dbReference>
<dbReference type="Pfam" id="PF25967">
    <property type="entry name" value="RND-MFP_C"/>
    <property type="match status" value="1"/>
</dbReference>
<dbReference type="GO" id="GO:0030313">
    <property type="term" value="C:cell envelope"/>
    <property type="evidence" value="ECO:0007669"/>
    <property type="project" value="UniProtKB-SubCell"/>
</dbReference>
<dbReference type="InterPro" id="IPR058636">
    <property type="entry name" value="Beta-barrel_YknX"/>
</dbReference>
<dbReference type="Gene3D" id="2.40.30.170">
    <property type="match status" value="1"/>
</dbReference>
<evidence type="ECO:0000256" key="5">
    <source>
        <dbReference type="SAM" id="Phobius"/>
    </source>
</evidence>
<accession>A0A7X2Z618</accession>
<dbReference type="AlphaFoldDB" id="A0A7X2Z618"/>
<keyword evidence="5" id="KW-1133">Transmembrane helix</keyword>
<feature type="coiled-coil region" evidence="4">
    <location>
        <begin position="150"/>
        <end position="177"/>
    </location>
</feature>
<comment type="caution">
    <text evidence="8">The sequence shown here is derived from an EMBL/GenBank/DDBJ whole genome shotgun (WGS) entry which is preliminary data.</text>
</comment>
<evidence type="ECO:0000313" key="8">
    <source>
        <dbReference type="EMBL" id="MUG47633.1"/>
    </source>
</evidence>
<organism evidence="8 9">
    <name type="scientific">Paenibacillus woosongensis</name>
    <dbReference type="NCBI Taxonomy" id="307580"/>
    <lineage>
        <taxon>Bacteria</taxon>
        <taxon>Bacillati</taxon>
        <taxon>Bacillota</taxon>
        <taxon>Bacilli</taxon>
        <taxon>Bacillales</taxon>
        <taxon>Paenibacillaceae</taxon>
        <taxon>Paenibacillus</taxon>
    </lineage>
</organism>